<proteinExistence type="predicted"/>
<evidence type="ECO:0000256" key="1">
    <source>
        <dbReference type="SAM" id="MobiDB-lite"/>
    </source>
</evidence>
<feature type="region of interest" description="Disordered" evidence="1">
    <location>
        <begin position="192"/>
        <end position="215"/>
    </location>
</feature>
<accession>A0A0F9IEK8</accession>
<organism evidence="2">
    <name type="scientific">marine sediment metagenome</name>
    <dbReference type="NCBI Taxonomy" id="412755"/>
    <lineage>
        <taxon>unclassified sequences</taxon>
        <taxon>metagenomes</taxon>
        <taxon>ecological metagenomes</taxon>
    </lineage>
</organism>
<feature type="compositionally biased region" description="Low complexity" evidence="1">
    <location>
        <begin position="198"/>
        <end position="208"/>
    </location>
</feature>
<gene>
    <name evidence="2" type="ORF">LCGC14_1950680</name>
</gene>
<protein>
    <submittedName>
        <fullName evidence="2">Uncharacterized protein</fullName>
    </submittedName>
</protein>
<reference evidence="2" key="1">
    <citation type="journal article" date="2015" name="Nature">
        <title>Complex archaea that bridge the gap between prokaryotes and eukaryotes.</title>
        <authorList>
            <person name="Spang A."/>
            <person name="Saw J.H."/>
            <person name="Jorgensen S.L."/>
            <person name="Zaremba-Niedzwiedzka K."/>
            <person name="Martijn J."/>
            <person name="Lind A.E."/>
            <person name="van Eijk R."/>
            <person name="Schleper C."/>
            <person name="Guy L."/>
            <person name="Ettema T.J."/>
        </authorList>
    </citation>
    <scope>NUCLEOTIDE SEQUENCE</scope>
</reference>
<name>A0A0F9IEK8_9ZZZZ</name>
<evidence type="ECO:0000313" key="2">
    <source>
        <dbReference type="EMBL" id="KKL85842.1"/>
    </source>
</evidence>
<comment type="caution">
    <text evidence="2">The sequence shown here is derived from an EMBL/GenBank/DDBJ whole genome shotgun (WGS) entry which is preliminary data.</text>
</comment>
<dbReference type="AlphaFoldDB" id="A0A0F9IEK8"/>
<sequence>MAKEEVVKKTDVMPLEANELVEIARGAEEAVEAVKKIITMALKVTSEKHWVNQAGRPYLQGDGAEGVANLFGISWNFIEKPYKVNEEDGNYRYECLLNVRFKARSIEVIGARSTKDTFFRTRYKWNQSTQKKEKYTLPISEVDSADVLKSCITNAIGNGVTRILGIRNATWEMLKEAGLNVDKIQKISYGKDDKKKGAQAGTQGATTTMKDLDAPATEPQQKAIHAMLGKLDNKDEYTKHTEVSNVLGLKDIITSMGDITKKQASTVIEHLQKELDKTK</sequence>
<dbReference type="EMBL" id="LAZR01021287">
    <property type="protein sequence ID" value="KKL85842.1"/>
    <property type="molecule type" value="Genomic_DNA"/>
</dbReference>